<evidence type="ECO:0000313" key="2">
    <source>
        <dbReference type="Proteomes" id="UP000256345"/>
    </source>
</evidence>
<dbReference type="NCBIfam" id="TIGR02276">
    <property type="entry name" value="beta_rpt_yvtn"/>
    <property type="match status" value="1"/>
</dbReference>
<dbReference type="Gene3D" id="2.130.10.10">
    <property type="entry name" value="YVTN repeat-like/Quinoprotein amine dehydrogenase"/>
    <property type="match status" value="2"/>
</dbReference>
<dbReference type="InterPro" id="IPR011964">
    <property type="entry name" value="YVTN_b-propeller_repeat"/>
</dbReference>
<dbReference type="InterPro" id="IPR051200">
    <property type="entry name" value="Host-pathogen_enzymatic-act"/>
</dbReference>
<evidence type="ECO:0000313" key="1">
    <source>
        <dbReference type="EMBL" id="REG34450.1"/>
    </source>
</evidence>
<dbReference type="SUPFAM" id="SSF51004">
    <property type="entry name" value="C-terminal (heme d1) domain of cytochrome cd1-nitrite reductase"/>
    <property type="match status" value="1"/>
</dbReference>
<dbReference type="Proteomes" id="UP000256345">
    <property type="component" value="Unassembled WGS sequence"/>
</dbReference>
<dbReference type="PANTHER" id="PTHR47197">
    <property type="entry name" value="PROTEIN NIRF"/>
    <property type="match status" value="1"/>
</dbReference>
<protein>
    <submittedName>
        <fullName evidence="1">YVTN family beta-propeller protein</fullName>
    </submittedName>
</protein>
<organism evidence="1 2">
    <name type="scientific">Archangium gephyra</name>
    <dbReference type="NCBI Taxonomy" id="48"/>
    <lineage>
        <taxon>Bacteria</taxon>
        <taxon>Pseudomonadati</taxon>
        <taxon>Myxococcota</taxon>
        <taxon>Myxococcia</taxon>
        <taxon>Myxococcales</taxon>
        <taxon>Cystobacterineae</taxon>
        <taxon>Archangiaceae</taxon>
        <taxon>Archangium</taxon>
    </lineage>
</organism>
<dbReference type="InterPro" id="IPR011048">
    <property type="entry name" value="Haem_d1_sf"/>
</dbReference>
<accession>A0ABX9K6Q4</accession>
<dbReference type="PANTHER" id="PTHR47197:SF3">
    <property type="entry name" value="DIHYDRO-HEME D1 DEHYDROGENASE"/>
    <property type="match status" value="1"/>
</dbReference>
<proteinExistence type="predicted"/>
<keyword evidence="2" id="KW-1185">Reference proteome</keyword>
<reference evidence="1 2" key="1">
    <citation type="submission" date="2018-08" db="EMBL/GenBank/DDBJ databases">
        <title>Genomic Encyclopedia of Archaeal and Bacterial Type Strains, Phase II (KMG-II): from individual species to whole genera.</title>
        <authorList>
            <person name="Goeker M."/>
        </authorList>
    </citation>
    <scope>NUCLEOTIDE SEQUENCE [LARGE SCALE GENOMIC DNA]</scope>
    <source>
        <strain evidence="1 2">DSM 2261</strain>
    </source>
</reference>
<dbReference type="PROSITE" id="PS51257">
    <property type="entry name" value="PROKAR_LIPOPROTEIN"/>
    <property type="match status" value="1"/>
</dbReference>
<dbReference type="EMBL" id="QUMU01000003">
    <property type="protein sequence ID" value="REG34450.1"/>
    <property type="molecule type" value="Genomic_DNA"/>
</dbReference>
<dbReference type="InterPro" id="IPR015943">
    <property type="entry name" value="WD40/YVTN_repeat-like_dom_sf"/>
</dbReference>
<sequence length="641" mass="68871">MPGRPGWAVLLVLLLACQPRKEEGPRAPPPVAAPAPVTVTKAEVSVSFELQEGAEGTARFVLKDPRTGAPVRGARLLAWMDARPEGQPAPDEAACRARIKTYLGGLLAARADVDLNSFLLLTLNHDHTLSVIDPQLSFQRTKLRNLVSLGGAAGDWALRPDGGALYVTQPTHGSVSVVDTRRFVVQRNVRVGRAPGRLALAPDGRTLWVDNEGDGTVSVLDTTTQAVLGTLEVGEGPKAFAFGEGGRTAWLSSSRSEELVAVDVASREELGRVTVGPGTRALAYSEVARALYVVREQANEVLVVDGSRREVVHRLPVAPGPGALRFEPSGRWAFVLYPRGDRVDILDTASNRVAHSLTGFSAPDQVTFTSSFAYVRNTGDARVSLIELASLEKSGTPSVVQITMGQKKPTLARELGRSPAIAVLPEGNSVLVAGTADRALYLYSEGMMAPRGTHLNYGREPRAVLVLDRSLREVEPGVYAAQARPRKNGPHDVHVLLDSPRTPVCLTWTVSGVPEDAASAGTAPLVLEPGFEPSRLLTAGQRTSLRFRLTPAAHVKDQRPLVPEELQVMLFRPPSGHWLERPVPRRVEDGVFEIDVSPPEPGQYVLLVGAESRGATLGTLRDFKLGVQAAPTLRHVSEVQP</sequence>
<name>A0ABX9K6Q4_9BACT</name>
<gene>
    <name evidence="1" type="ORF">ATI61_103350</name>
</gene>
<comment type="caution">
    <text evidence="1">The sequence shown here is derived from an EMBL/GenBank/DDBJ whole genome shotgun (WGS) entry which is preliminary data.</text>
</comment>